<dbReference type="EMBL" id="LSQZ01000018">
    <property type="protein sequence ID" value="KXI13768.1"/>
    <property type="molecule type" value="Genomic_DNA"/>
</dbReference>
<dbReference type="Pfam" id="PF01252">
    <property type="entry name" value="Peptidase_A8"/>
    <property type="match status" value="1"/>
</dbReference>
<dbReference type="PANTHER" id="PTHR33695:SF1">
    <property type="entry name" value="LIPOPROTEIN SIGNAL PEPTIDASE"/>
    <property type="match status" value="1"/>
</dbReference>
<evidence type="ECO:0000256" key="8">
    <source>
        <dbReference type="ARBA" id="ARBA00023136"/>
    </source>
</evidence>
<reference evidence="13 15" key="2">
    <citation type="submission" date="2018-06" db="EMBL/GenBank/DDBJ databases">
        <authorList>
            <consortium name="Pathogen Informatics"/>
            <person name="Doyle S."/>
        </authorList>
    </citation>
    <scope>NUCLEOTIDE SEQUENCE [LARGE SCALE GENOMIC DNA]</scope>
    <source>
        <strain evidence="13 15">NCTC11460</strain>
    </source>
</reference>
<dbReference type="EMBL" id="UGTB01000004">
    <property type="protein sequence ID" value="SUB61412.1"/>
    <property type="molecule type" value="Genomic_DNA"/>
</dbReference>
<comment type="subcellular location">
    <subcellularLocation>
        <location evidence="9">Cell membrane</location>
        <topology evidence="9">Multi-pass membrane protein</topology>
    </subcellularLocation>
</comment>
<evidence type="ECO:0000256" key="11">
    <source>
        <dbReference type="RuleBase" id="RU004181"/>
    </source>
</evidence>
<evidence type="ECO:0000256" key="2">
    <source>
        <dbReference type="ARBA" id="ARBA00022475"/>
    </source>
</evidence>
<dbReference type="HAMAP" id="MF_00161">
    <property type="entry name" value="LspA"/>
    <property type="match status" value="1"/>
</dbReference>
<comment type="similarity">
    <text evidence="1 9 11">Belongs to the peptidase A8 family.</text>
</comment>
<protein>
    <recommendedName>
        <fullName evidence="9">Lipoprotein signal peptidase</fullName>
        <ecNumber evidence="9">3.4.23.36</ecNumber>
    </recommendedName>
    <alternativeName>
        <fullName evidence="9">Prolipoprotein signal peptidase</fullName>
    </alternativeName>
    <alternativeName>
        <fullName evidence="9">Signal peptidase II</fullName>
        <shortName evidence="9">SPase II</shortName>
    </alternativeName>
</protein>
<dbReference type="Proteomes" id="UP000255101">
    <property type="component" value="Unassembled WGS sequence"/>
</dbReference>
<gene>
    <name evidence="9 13" type="primary">lspA</name>
    <name evidence="12" type="ORF">HMPREF3195_00571</name>
    <name evidence="13" type="ORF">NCTC11460_01345</name>
</gene>
<dbReference type="STRING" id="1261.HMPREF3195_00571"/>
<evidence type="ECO:0000256" key="7">
    <source>
        <dbReference type="ARBA" id="ARBA00022989"/>
    </source>
</evidence>
<feature type="active site" evidence="9">
    <location>
        <position position="109"/>
    </location>
</feature>
<comment type="catalytic activity">
    <reaction evidence="9 10">
        <text>Release of signal peptides from bacterial membrane prolipoproteins. Hydrolyzes -Xaa-Yaa-Zaa-|-(S,diacylglyceryl)Cys-, in which Xaa is hydrophobic (preferably Leu), and Yaa (Ala or Ser) and Zaa (Gly or Ala) have small, neutral side chains.</text>
        <dbReference type="EC" id="3.4.23.36"/>
    </reaction>
</comment>
<reference evidence="12 14" key="1">
    <citation type="submission" date="2016-02" db="EMBL/GenBank/DDBJ databases">
        <authorList>
            <person name="Wen L."/>
            <person name="He K."/>
            <person name="Yang H."/>
        </authorList>
    </citation>
    <scope>NUCLEOTIDE SEQUENCE [LARGE SCALE GENOMIC DNA]</scope>
    <source>
        <strain evidence="12 14">MJR8628A</strain>
    </source>
</reference>
<keyword evidence="8 9" id="KW-0472">Membrane</keyword>
<proteinExistence type="inferred from homology"/>
<dbReference type="EC" id="3.4.23.36" evidence="9"/>
<evidence type="ECO:0000313" key="12">
    <source>
        <dbReference type="EMBL" id="KXI13768.1"/>
    </source>
</evidence>
<keyword evidence="5 9" id="KW-0064">Aspartyl protease</keyword>
<dbReference type="InterPro" id="IPR001872">
    <property type="entry name" value="Peptidase_A8"/>
</dbReference>
<evidence type="ECO:0000256" key="1">
    <source>
        <dbReference type="ARBA" id="ARBA00006139"/>
    </source>
</evidence>
<feature type="transmembrane region" description="Helical" evidence="9">
    <location>
        <begin position="119"/>
        <end position="143"/>
    </location>
</feature>
<evidence type="ECO:0000313" key="13">
    <source>
        <dbReference type="EMBL" id="SUB61412.1"/>
    </source>
</evidence>
<evidence type="ECO:0000256" key="5">
    <source>
        <dbReference type="ARBA" id="ARBA00022750"/>
    </source>
</evidence>
<dbReference type="PANTHER" id="PTHR33695">
    <property type="entry name" value="LIPOPROTEIN SIGNAL PEPTIDASE"/>
    <property type="match status" value="1"/>
</dbReference>
<evidence type="ECO:0000256" key="10">
    <source>
        <dbReference type="RuleBase" id="RU000594"/>
    </source>
</evidence>
<evidence type="ECO:0000313" key="14">
    <source>
        <dbReference type="Proteomes" id="UP000070326"/>
    </source>
</evidence>
<keyword evidence="2 9" id="KW-1003">Cell membrane</keyword>
<feature type="active site" evidence="9">
    <location>
        <position position="125"/>
    </location>
</feature>
<keyword evidence="3 9" id="KW-0645">Protease</keyword>
<evidence type="ECO:0000256" key="9">
    <source>
        <dbReference type="HAMAP-Rule" id="MF_00161"/>
    </source>
</evidence>
<dbReference type="GO" id="GO:0004190">
    <property type="term" value="F:aspartic-type endopeptidase activity"/>
    <property type="evidence" value="ECO:0007669"/>
    <property type="project" value="UniProtKB-UniRule"/>
</dbReference>
<comment type="pathway">
    <text evidence="9">Protein modification; lipoprotein biosynthesis (signal peptide cleavage).</text>
</comment>
<sequence>MYELLILLLIFIDQISKVKIKAILGNRGSIPIIDGFFNLTYVENRGAAFGLFQDKQMVFVLVALVVVIVGLGYIHKSNITKMAKVSIALIIAGAVGNVIDRARLGYVIDFFDFRFIWSYVFNFADILVVVGTIILAVYILFFYKEYEGE</sequence>
<organism evidence="12 14">
    <name type="scientific">Peptostreptococcus anaerobius</name>
    <dbReference type="NCBI Taxonomy" id="1261"/>
    <lineage>
        <taxon>Bacteria</taxon>
        <taxon>Bacillati</taxon>
        <taxon>Bacillota</taxon>
        <taxon>Clostridia</taxon>
        <taxon>Peptostreptococcales</taxon>
        <taxon>Peptostreptococcaceae</taxon>
        <taxon>Peptostreptococcus</taxon>
    </lineage>
</organism>
<keyword evidence="4 9" id="KW-0812">Transmembrane</keyword>
<dbReference type="Proteomes" id="UP000070326">
    <property type="component" value="Unassembled WGS sequence"/>
</dbReference>
<evidence type="ECO:0000313" key="15">
    <source>
        <dbReference type="Proteomes" id="UP000255101"/>
    </source>
</evidence>
<feature type="transmembrane region" description="Helical" evidence="9">
    <location>
        <begin position="82"/>
        <end position="99"/>
    </location>
</feature>
<dbReference type="UniPathway" id="UPA00665"/>
<dbReference type="PATRIC" id="fig|1261.3.peg.1168"/>
<comment type="caution">
    <text evidence="9">Lacks conserved residue(s) required for the propagation of feature annotation.</text>
</comment>
<dbReference type="GO" id="GO:0005886">
    <property type="term" value="C:plasma membrane"/>
    <property type="evidence" value="ECO:0007669"/>
    <property type="project" value="UniProtKB-SubCell"/>
</dbReference>
<dbReference type="GO" id="GO:0006508">
    <property type="term" value="P:proteolysis"/>
    <property type="evidence" value="ECO:0007669"/>
    <property type="project" value="UniProtKB-KW"/>
</dbReference>
<feature type="transmembrane region" description="Helical" evidence="9">
    <location>
        <begin position="57"/>
        <end position="75"/>
    </location>
</feature>
<dbReference type="PRINTS" id="PR00781">
    <property type="entry name" value="LIPOSIGPTASE"/>
</dbReference>
<name>A0A135YWI6_9FIRM</name>
<keyword evidence="13" id="KW-0449">Lipoprotein</keyword>
<evidence type="ECO:0000256" key="6">
    <source>
        <dbReference type="ARBA" id="ARBA00022801"/>
    </source>
</evidence>
<dbReference type="NCBIfam" id="TIGR00077">
    <property type="entry name" value="lspA"/>
    <property type="match status" value="1"/>
</dbReference>
<keyword evidence="7 9" id="KW-1133">Transmembrane helix</keyword>
<dbReference type="PROSITE" id="PS00855">
    <property type="entry name" value="SPASE_II"/>
    <property type="match status" value="1"/>
</dbReference>
<dbReference type="RefSeq" id="WP_002842673.1">
    <property type="nucleotide sequence ID" value="NZ_CAMPYD010000002.1"/>
</dbReference>
<comment type="function">
    <text evidence="9 10">This protein specifically catalyzes the removal of signal peptides from prolipoproteins.</text>
</comment>
<evidence type="ECO:0000256" key="3">
    <source>
        <dbReference type="ARBA" id="ARBA00022670"/>
    </source>
</evidence>
<evidence type="ECO:0000256" key="4">
    <source>
        <dbReference type="ARBA" id="ARBA00022692"/>
    </source>
</evidence>
<dbReference type="AlphaFoldDB" id="A0A135YWI6"/>
<dbReference type="GeneID" id="79841969"/>
<dbReference type="eggNOG" id="COG0597">
    <property type="taxonomic scope" value="Bacteria"/>
</dbReference>
<keyword evidence="6 9" id="KW-0378">Hydrolase</keyword>
<accession>A0A135YWI6</accession>